<dbReference type="PANTHER" id="PTHR11432:SF3">
    <property type="entry name" value="NADH-UBIQUINONE OXIDOREDUCTASE CHAIN 1"/>
    <property type="match status" value="1"/>
</dbReference>
<comment type="subunit">
    <text evidence="5">NDH-1 is composed of 14 different subunits. Subunits NuoA, H, J, K, L, M, N constitute the membrane sector of the complex.</text>
</comment>
<feature type="transmembrane region" description="Helical" evidence="5">
    <location>
        <begin position="353"/>
        <end position="374"/>
    </location>
</feature>
<keyword evidence="3 5" id="KW-1133">Transmembrane helix</keyword>
<feature type="transmembrane region" description="Helical" evidence="5">
    <location>
        <begin position="172"/>
        <end position="192"/>
    </location>
</feature>
<reference evidence="7" key="1">
    <citation type="journal article" date="2020" name="mSystems">
        <title>Genome- and Community-Level Interaction Insights into Carbon Utilization and Element Cycling Functions of Hydrothermarchaeota in Hydrothermal Sediment.</title>
        <authorList>
            <person name="Zhou Z."/>
            <person name="Liu Y."/>
            <person name="Xu W."/>
            <person name="Pan J."/>
            <person name="Luo Z.H."/>
            <person name="Li M."/>
        </authorList>
    </citation>
    <scope>NUCLEOTIDE SEQUENCE [LARGE SCALE GENOMIC DNA]</scope>
    <source>
        <strain evidence="7">SpSt-508</strain>
    </source>
</reference>
<dbReference type="GO" id="GO:0048038">
    <property type="term" value="F:quinone binding"/>
    <property type="evidence" value="ECO:0007669"/>
    <property type="project" value="UniProtKB-KW"/>
</dbReference>
<comment type="similarity">
    <text evidence="5 6">Belongs to the complex I subunit 1 family.</text>
</comment>
<keyword evidence="4 5" id="KW-0472">Membrane</keyword>
<comment type="subcellular location">
    <subcellularLocation>
        <location evidence="5 6">Cell membrane</location>
        <topology evidence="5 6">Multi-pass membrane protein</topology>
    </subcellularLocation>
    <subcellularLocation>
        <location evidence="1">Membrane</location>
        <topology evidence="1">Multi-pass membrane protein</topology>
    </subcellularLocation>
</comment>
<evidence type="ECO:0000256" key="3">
    <source>
        <dbReference type="ARBA" id="ARBA00022989"/>
    </source>
</evidence>
<dbReference type="NCBIfam" id="NF004741">
    <property type="entry name" value="PRK06076.1-2"/>
    <property type="match status" value="1"/>
</dbReference>
<keyword evidence="5 6" id="KW-0520">NAD</keyword>
<dbReference type="GO" id="GO:0003954">
    <property type="term" value="F:NADH dehydrogenase activity"/>
    <property type="evidence" value="ECO:0007669"/>
    <property type="project" value="TreeGrafter"/>
</dbReference>
<evidence type="ECO:0000256" key="6">
    <source>
        <dbReference type="RuleBase" id="RU000471"/>
    </source>
</evidence>
<evidence type="ECO:0000256" key="4">
    <source>
        <dbReference type="ARBA" id="ARBA00023136"/>
    </source>
</evidence>
<evidence type="ECO:0000256" key="2">
    <source>
        <dbReference type="ARBA" id="ARBA00022692"/>
    </source>
</evidence>
<dbReference type="HAMAP" id="MF_01350">
    <property type="entry name" value="NDH1_NuoH"/>
    <property type="match status" value="1"/>
</dbReference>
<dbReference type="EMBL" id="DSVQ01000019">
    <property type="protein sequence ID" value="HGT40911.1"/>
    <property type="molecule type" value="Genomic_DNA"/>
</dbReference>
<keyword evidence="7" id="KW-0560">Oxidoreductase</keyword>
<gene>
    <name evidence="5 7" type="primary">nuoH</name>
    <name evidence="7" type="ORF">ENS64_16830</name>
</gene>
<feature type="transmembrane region" description="Helical" evidence="5">
    <location>
        <begin position="258"/>
        <end position="279"/>
    </location>
</feature>
<dbReference type="GO" id="GO:0009060">
    <property type="term" value="P:aerobic respiration"/>
    <property type="evidence" value="ECO:0007669"/>
    <property type="project" value="TreeGrafter"/>
</dbReference>
<dbReference type="PANTHER" id="PTHR11432">
    <property type="entry name" value="NADH DEHYDROGENASE SUBUNIT 1"/>
    <property type="match status" value="1"/>
</dbReference>
<dbReference type="PROSITE" id="PS00668">
    <property type="entry name" value="COMPLEX1_ND1_2"/>
    <property type="match status" value="1"/>
</dbReference>
<dbReference type="AlphaFoldDB" id="A0A7C4LST4"/>
<evidence type="ECO:0000256" key="1">
    <source>
        <dbReference type="ARBA" id="ARBA00004141"/>
    </source>
</evidence>
<dbReference type="GO" id="GO:0005886">
    <property type="term" value="C:plasma membrane"/>
    <property type="evidence" value="ECO:0007669"/>
    <property type="project" value="UniProtKB-SubCell"/>
</dbReference>
<evidence type="ECO:0000313" key="7">
    <source>
        <dbReference type="EMBL" id="HGT40911.1"/>
    </source>
</evidence>
<dbReference type="EC" id="7.1.1.-" evidence="5"/>
<sequence>MNHLWAAISLQEFFTRWDISPDWALVLAAVVHAALLIGLFGALPLFYIWLERKVAGRIQDRLGPTRVGGRFGWLQTLADGLKLIQKEDLAPKTADRWLFNLAPFLAVVASFAAFMVLPFADGWVAISLDAGVFLILALMSLEVLGIILAGYSSGSKWALFGAMREAAQMVSYEIPMALCVLVPLVAAGTLNFREIVLLQSGSVLNWLIFHDPFTFLAFFTYFTVATASVKRAPFDLAEAESELVAGFHTEYSGLRWSFFFMAEYASMFAVSGIASLLFLGGWHTGLPFVDQAIQGLRGWGMNQLVEGFSVGTYVSNLIGATIFTVKACLLVFVQIWVRWTLPRLRIDQVMTTCLKYLVPISCVLFLGAVLWPLVLATAARQTTWTAPLGRMLSLETTAPERPVAAAPGVSVSLAPAPETHP</sequence>
<evidence type="ECO:0000256" key="5">
    <source>
        <dbReference type="HAMAP-Rule" id="MF_01350"/>
    </source>
</evidence>
<feature type="transmembrane region" description="Helical" evidence="5">
    <location>
        <begin position="204"/>
        <end position="224"/>
    </location>
</feature>
<dbReference type="InterPro" id="IPR018086">
    <property type="entry name" value="NADH_UbQ_OxRdtase_su1_CS"/>
</dbReference>
<feature type="transmembrane region" description="Helical" evidence="5">
    <location>
        <begin position="132"/>
        <end position="151"/>
    </location>
</feature>
<comment type="function">
    <text evidence="5">NDH-1 shuttles electrons from NADH, via FMN and iron-sulfur (Fe-S) centers, to quinones in the respiratory chain. The immediate electron acceptor for the enzyme in this species is believed to be ubiquinone. Couples the redox reaction to proton translocation (for every two electrons transferred, four hydrogen ions are translocated across the cytoplasmic membrane), and thus conserves the redox energy in a proton gradient. This subunit may bind ubiquinone.</text>
</comment>
<keyword evidence="5" id="KW-0874">Quinone</keyword>
<keyword evidence="5" id="KW-1003">Cell membrane</keyword>
<dbReference type="GO" id="GO:0016655">
    <property type="term" value="F:oxidoreductase activity, acting on NAD(P)H, quinone or similar compound as acceptor"/>
    <property type="evidence" value="ECO:0007669"/>
    <property type="project" value="UniProtKB-UniRule"/>
</dbReference>
<feature type="transmembrane region" description="Helical" evidence="5">
    <location>
        <begin position="23"/>
        <end position="50"/>
    </location>
</feature>
<accession>A0A7C4LST4</accession>
<proteinExistence type="inferred from homology"/>
<organism evidence="7">
    <name type="scientific">Schlesneria paludicola</name>
    <dbReference type="NCBI Taxonomy" id="360056"/>
    <lineage>
        <taxon>Bacteria</taxon>
        <taxon>Pseudomonadati</taxon>
        <taxon>Planctomycetota</taxon>
        <taxon>Planctomycetia</taxon>
        <taxon>Planctomycetales</taxon>
        <taxon>Planctomycetaceae</taxon>
        <taxon>Schlesneria</taxon>
    </lineage>
</organism>
<dbReference type="InterPro" id="IPR001694">
    <property type="entry name" value="NADH_UbQ_OxRdtase_su1/FPO"/>
</dbReference>
<keyword evidence="2 5" id="KW-0812">Transmembrane</keyword>
<keyword evidence="5" id="KW-0830">Ubiquinone</keyword>
<keyword evidence="5" id="KW-1278">Translocase</keyword>
<comment type="caution">
    <text evidence="7">The sequence shown here is derived from an EMBL/GenBank/DDBJ whole genome shotgun (WGS) entry which is preliminary data.</text>
</comment>
<feature type="transmembrane region" description="Helical" evidence="5">
    <location>
        <begin position="97"/>
        <end position="120"/>
    </location>
</feature>
<protein>
    <recommendedName>
        <fullName evidence="5">NADH-quinone oxidoreductase subunit H</fullName>
        <ecNumber evidence="5">7.1.1.-</ecNumber>
    </recommendedName>
    <alternativeName>
        <fullName evidence="5">NADH dehydrogenase I subunit H</fullName>
    </alternativeName>
    <alternativeName>
        <fullName evidence="5">NDH-1 subunit H</fullName>
    </alternativeName>
</protein>
<feature type="transmembrane region" description="Helical" evidence="5">
    <location>
        <begin position="317"/>
        <end position="341"/>
    </location>
</feature>
<comment type="catalytic activity">
    <reaction evidence="5">
        <text>a quinone + NADH + 5 H(+)(in) = a quinol + NAD(+) + 4 H(+)(out)</text>
        <dbReference type="Rhea" id="RHEA:57888"/>
        <dbReference type="ChEBI" id="CHEBI:15378"/>
        <dbReference type="ChEBI" id="CHEBI:24646"/>
        <dbReference type="ChEBI" id="CHEBI:57540"/>
        <dbReference type="ChEBI" id="CHEBI:57945"/>
        <dbReference type="ChEBI" id="CHEBI:132124"/>
    </reaction>
</comment>
<name>A0A7C4LST4_9PLAN</name>
<dbReference type="Pfam" id="PF00146">
    <property type="entry name" value="NADHdh"/>
    <property type="match status" value="1"/>
</dbReference>